<dbReference type="Proteomes" id="UP000031518">
    <property type="component" value="Unassembled WGS sequence"/>
</dbReference>
<evidence type="ECO:0000313" key="2">
    <source>
        <dbReference type="Proteomes" id="UP000031518"/>
    </source>
</evidence>
<proteinExistence type="predicted"/>
<accession>A0A0B6WZS8</accession>
<reference evidence="1 2" key="1">
    <citation type="submission" date="2013-12" db="EMBL/GenBank/DDBJ databases">
        <authorList>
            <person name="Stott M."/>
        </authorList>
    </citation>
    <scope>NUCLEOTIDE SEQUENCE [LARGE SCALE GENOMIC DNA]</scope>
    <source>
        <strain evidence="1 2">K22</strain>
    </source>
</reference>
<keyword evidence="2" id="KW-1185">Reference proteome</keyword>
<reference evidence="1 2" key="2">
    <citation type="submission" date="2015-01" db="EMBL/GenBank/DDBJ databases">
        <title>Complete genome sequence of Pyrinomonas methylaliphatogenes type strain K22T.</title>
        <authorList>
            <person name="Lee K.C.Y."/>
            <person name="Power J.F."/>
            <person name="Dunfield P.F."/>
            <person name="Morgan X.C."/>
            <person name="Huttenhower C."/>
            <person name="Stott M.B."/>
        </authorList>
    </citation>
    <scope>NUCLEOTIDE SEQUENCE [LARGE SCALE GENOMIC DNA]</scope>
    <source>
        <strain evidence="1 2">K22</strain>
    </source>
</reference>
<dbReference type="AlphaFoldDB" id="A0A0B6WZS8"/>
<name>A0A0B6WZS8_9BACT</name>
<organism evidence="1 2">
    <name type="scientific">Pyrinomonas methylaliphatogenes</name>
    <dbReference type="NCBI Taxonomy" id="454194"/>
    <lineage>
        <taxon>Bacteria</taxon>
        <taxon>Pseudomonadati</taxon>
        <taxon>Acidobacteriota</taxon>
        <taxon>Blastocatellia</taxon>
        <taxon>Blastocatellales</taxon>
        <taxon>Pyrinomonadaceae</taxon>
        <taxon>Pyrinomonas</taxon>
    </lineage>
</organism>
<sequence length="46" mass="4939">MNIDDGVTIVKGDGVGGYNRLCQRKMEVQFVVGVSALESKPRNGLS</sequence>
<dbReference type="EMBL" id="CBXV010000006">
    <property type="protein sequence ID" value="CDM65814.1"/>
    <property type="molecule type" value="Genomic_DNA"/>
</dbReference>
<protein>
    <submittedName>
        <fullName evidence="1">Uncharacterized protein</fullName>
    </submittedName>
</protein>
<evidence type="ECO:0000313" key="1">
    <source>
        <dbReference type="EMBL" id="CDM65814.1"/>
    </source>
</evidence>
<gene>
    <name evidence="1" type="ORF">PYK22_01821</name>
</gene>
<dbReference type="STRING" id="454194.PYK22_01821"/>